<keyword evidence="2" id="KW-1185">Reference proteome</keyword>
<evidence type="ECO:0000313" key="2">
    <source>
        <dbReference type="Proteomes" id="UP000011648"/>
    </source>
</evidence>
<gene>
    <name evidence="1" type="ORF">C484_01225</name>
</gene>
<sequence>MQVVTFGQSKLRKRVRDESSLRALRRCMQINSEDGTDRVRLFWQIQMGENWRHVEYAISTVQLACRCRCKTD</sequence>
<dbReference type="AlphaFoldDB" id="M0AG11"/>
<evidence type="ECO:0000313" key="1">
    <source>
        <dbReference type="EMBL" id="ELY96293.1"/>
    </source>
</evidence>
<reference evidence="1 2" key="1">
    <citation type="journal article" date="2014" name="PLoS Genet.">
        <title>Phylogenetically driven sequencing of extremely halophilic archaea reveals strategies for static and dynamic osmo-response.</title>
        <authorList>
            <person name="Becker E.A."/>
            <person name="Seitzer P.M."/>
            <person name="Tritt A."/>
            <person name="Larsen D."/>
            <person name="Krusor M."/>
            <person name="Yao A.I."/>
            <person name="Wu D."/>
            <person name="Madern D."/>
            <person name="Eisen J.A."/>
            <person name="Darling A.E."/>
            <person name="Facciotti M.T."/>
        </authorList>
    </citation>
    <scope>NUCLEOTIDE SEQUENCE [LARGE SCALE GENOMIC DNA]</scope>
    <source>
        <strain evidence="1 2">DSM 12281</strain>
    </source>
</reference>
<accession>M0AG11</accession>
<dbReference type="Proteomes" id="UP000011648">
    <property type="component" value="Unassembled WGS sequence"/>
</dbReference>
<protein>
    <submittedName>
        <fullName evidence="1">Uncharacterized protein</fullName>
    </submittedName>
</protein>
<comment type="caution">
    <text evidence="1">The sequence shown here is derived from an EMBL/GenBank/DDBJ whole genome shotgun (WGS) entry which is preliminary data.</text>
</comment>
<dbReference type="EMBL" id="AOIL01000009">
    <property type="protein sequence ID" value="ELY96293.1"/>
    <property type="molecule type" value="Genomic_DNA"/>
</dbReference>
<proteinExistence type="predicted"/>
<organism evidence="1 2">
    <name type="scientific">Natrialba taiwanensis DSM 12281</name>
    <dbReference type="NCBI Taxonomy" id="1230458"/>
    <lineage>
        <taxon>Archaea</taxon>
        <taxon>Methanobacteriati</taxon>
        <taxon>Methanobacteriota</taxon>
        <taxon>Stenosarchaea group</taxon>
        <taxon>Halobacteria</taxon>
        <taxon>Halobacteriales</taxon>
        <taxon>Natrialbaceae</taxon>
        <taxon>Natrialba</taxon>
    </lineage>
</organism>
<name>M0AG11_9EURY</name>